<evidence type="ECO:0000256" key="1">
    <source>
        <dbReference type="ARBA" id="ARBA00004651"/>
    </source>
</evidence>
<organism evidence="8 9">
    <name type="scientific">Pacificispira spongiicola</name>
    <dbReference type="NCBI Taxonomy" id="2729598"/>
    <lineage>
        <taxon>Bacteria</taxon>
        <taxon>Pseudomonadati</taxon>
        <taxon>Pseudomonadota</taxon>
        <taxon>Alphaproteobacteria</taxon>
        <taxon>Rhodospirillales</taxon>
        <taxon>Rhodospirillaceae</taxon>
        <taxon>Pacificispira</taxon>
    </lineage>
</organism>
<name>A0A7Y0DYC1_9PROT</name>
<dbReference type="PANTHER" id="PTHR30287:SF1">
    <property type="entry name" value="INNER MEMBRANE PROTEIN"/>
    <property type="match status" value="1"/>
</dbReference>
<keyword evidence="5 6" id="KW-0472">Membrane</keyword>
<evidence type="ECO:0000313" key="8">
    <source>
        <dbReference type="EMBL" id="NMM43864.1"/>
    </source>
</evidence>
<keyword evidence="4 6" id="KW-1133">Transmembrane helix</keyword>
<dbReference type="GO" id="GO:0005886">
    <property type="term" value="C:plasma membrane"/>
    <property type="evidence" value="ECO:0007669"/>
    <property type="project" value="UniProtKB-SubCell"/>
</dbReference>
<feature type="transmembrane region" description="Helical" evidence="6">
    <location>
        <begin position="400"/>
        <end position="419"/>
    </location>
</feature>
<dbReference type="AlphaFoldDB" id="A0A7Y0DYC1"/>
<feature type="transmembrane region" description="Helical" evidence="6">
    <location>
        <begin position="258"/>
        <end position="283"/>
    </location>
</feature>
<sequence>MTGPAALFARRELRGGLKGFRIFVACLALGVAAIAGVGSLASAIEAGLKADGRTLLGGDVDIRLIHRPATEDQVAYLRRNSDGVSAIVQMRAMAIRADGEARRLIELKAVDNAYPLTGTFETPDGVGLGDLAQKDGHWGLIAAPNLVDRLALSPGDKVRIGEETFDFRTTYTTEPDKSTQAFELGPRVFIALDALAGTELEQPGSLIRYHYRVVLPPGTDIAAWTEALNAAFPDAGWRVRALDDAAPNIQTFVDRVGLFLTLVGLTALLVGGVGVGNSVRAFLAQRTATIATLKCLGAPTRTIFATYLIQVAVLALAGIVIGLIIGGVGPALITPLLADKLPVEARAGFYPAPLILAAAFGFLTTLVFALWPLAKASSVPAATLFRDLLNPVTARPGPRMTIALILAVAALAGLAVFSADRPLVALAFTAGSVGTLLAFRAAASGAMALARRLPRPRNIRVALALTNLYRPGAPTGSVVVSLGLGLTVLIAVAMVEGNLSRQVQETFRGEAPGYFFIDIQPDQIDGFRATMDNFDGLDRYNTVPMLRGRITKLAGVPVEEITPDPDVAWILRGDRGITWSRTPPESGSEVVAGNWWPEDYSDTSRTLVSFDANAAELLGLKVGDTITVNLLGREIVAEIANLREIDWTSLGINFVMVFSPGLIESAPQMYLATAHLDPDREVALEKAVTDQFPNVSAIRVKEVLEGVDKILKDLATAVTAIAAIAIVAGILVLAGAVAAGHSRRIYESVVLKVLGATRRDVLIAYLLEFGLLGLTTAMIAGLVGGLAAFVVIEEVMEADWIFVPEAALITVAVALAATLTFGFAGTWSALGKKAAPLLRNE</sequence>
<feature type="transmembrane region" description="Helical" evidence="6">
    <location>
        <begin position="807"/>
        <end position="830"/>
    </location>
</feature>
<feature type="domain" description="ABC3 transporter permease C-terminal" evidence="7">
    <location>
        <begin position="720"/>
        <end position="832"/>
    </location>
</feature>
<dbReference type="EMBL" id="JABBNT010000001">
    <property type="protein sequence ID" value="NMM43864.1"/>
    <property type="molecule type" value="Genomic_DNA"/>
</dbReference>
<feature type="transmembrane region" description="Helical" evidence="6">
    <location>
        <begin position="349"/>
        <end position="371"/>
    </location>
</feature>
<reference evidence="8 9" key="1">
    <citation type="submission" date="2020-04" db="EMBL/GenBank/DDBJ databases">
        <title>Rhodospirillaceae bacterium KN72 isolated from deep sea.</title>
        <authorList>
            <person name="Zhang D.-C."/>
        </authorList>
    </citation>
    <scope>NUCLEOTIDE SEQUENCE [LARGE SCALE GENOMIC DNA]</scope>
    <source>
        <strain evidence="8 9">KN72</strain>
    </source>
</reference>
<accession>A0A7Y0DYC1</accession>
<keyword evidence="2" id="KW-1003">Cell membrane</keyword>
<proteinExistence type="predicted"/>
<evidence type="ECO:0000256" key="6">
    <source>
        <dbReference type="SAM" id="Phobius"/>
    </source>
</evidence>
<comment type="caution">
    <text evidence="8">The sequence shown here is derived from an EMBL/GenBank/DDBJ whole genome shotgun (WGS) entry which is preliminary data.</text>
</comment>
<evidence type="ECO:0000313" key="9">
    <source>
        <dbReference type="Proteomes" id="UP000539372"/>
    </source>
</evidence>
<evidence type="ECO:0000256" key="5">
    <source>
        <dbReference type="ARBA" id="ARBA00023136"/>
    </source>
</evidence>
<feature type="transmembrane region" description="Helical" evidence="6">
    <location>
        <begin position="425"/>
        <end position="450"/>
    </location>
</feature>
<evidence type="ECO:0000256" key="3">
    <source>
        <dbReference type="ARBA" id="ARBA00022692"/>
    </source>
</evidence>
<dbReference type="Pfam" id="PF02687">
    <property type="entry name" value="FtsX"/>
    <property type="match status" value="2"/>
</dbReference>
<dbReference type="PANTHER" id="PTHR30287">
    <property type="entry name" value="MEMBRANE COMPONENT OF PREDICTED ABC SUPERFAMILY METABOLITE UPTAKE TRANSPORTER"/>
    <property type="match status" value="1"/>
</dbReference>
<feature type="transmembrane region" description="Helical" evidence="6">
    <location>
        <begin position="714"/>
        <end position="740"/>
    </location>
</feature>
<dbReference type="RefSeq" id="WP_169624103.1">
    <property type="nucleotide sequence ID" value="NZ_JABBNT010000001.1"/>
</dbReference>
<keyword evidence="9" id="KW-1185">Reference proteome</keyword>
<feature type="transmembrane region" description="Helical" evidence="6">
    <location>
        <begin position="304"/>
        <end position="329"/>
    </location>
</feature>
<protein>
    <submittedName>
        <fullName evidence="8">FtsX-like permease family protein</fullName>
    </submittedName>
</protein>
<comment type="subcellular location">
    <subcellularLocation>
        <location evidence="1">Cell membrane</location>
        <topology evidence="1">Multi-pass membrane protein</topology>
    </subcellularLocation>
</comment>
<evidence type="ECO:0000256" key="2">
    <source>
        <dbReference type="ARBA" id="ARBA00022475"/>
    </source>
</evidence>
<gene>
    <name evidence="8" type="ORF">HH303_05205</name>
</gene>
<dbReference type="InterPro" id="IPR038766">
    <property type="entry name" value="Membrane_comp_ABC_pdt"/>
</dbReference>
<dbReference type="Proteomes" id="UP000539372">
    <property type="component" value="Unassembled WGS sequence"/>
</dbReference>
<feature type="transmembrane region" description="Helical" evidence="6">
    <location>
        <begin position="20"/>
        <end position="44"/>
    </location>
</feature>
<dbReference type="InterPro" id="IPR003838">
    <property type="entry name" value="ABC3_permease_C"/>
</dbReference>
<evidence type="ECO:0000259" key="7">
    <source>
        <dbReference type="Pfam" id="PF02687"/>
    </source>
</evidence>
<evidence type="ECO:0000256" key="4">
    <source>
        <dbReference type="ARBA" id="ARBA00022989"/>
    </source>
</evidence>
<feature type="domain" description="ABC3 transporter permease C-terminal" evidence="7">
    <location>
        <begin position="263"/>
        <end position="379"/>
    </location>
</feature>
<keyword evidence="3 6" id="KW-0812">Transmembrane</keyword>
<feature type="transmembrane region" description="Helical" evidence="6">
    <location>
        <begin position="761"/>
        <end position="792"/>
    </location>
</feature>
<feature type="transmembrane region" description="Helical" evidence="6">
    <location>
        <begin position="471"/>
        <end position="495"/>
    </location>
</feature>